<dbReference type="CDD" id="cd00116">
    <property type="entry name" value="LRR_RI"/>
    <property type="match status" value="1"/>
</dbReference>
<dbReference type="SUPFAM" id="SSF52047">
    <property type="entry name" value="RNI-like"/>
    <property type="match status" value="1"/>
</dbReference>
<name>A0A9P0EFB4_NEZVI</name>
<dbReference type="InterPro" id="IPR036720">
    <property type="entry name" value="RanGAP1_C_sf"/>
</dbReference>
<dbReference type="PANTHER" id="PTHR24113:SF12">
    <property type="entry name" value="RAN GTPASE-ACTIVATING PROTEIN 1"/>
    <property type="match status" value="1"/>
</dbReference>
<dbReference type="InterPro" id="IPR032675">
    <property type="entry name" value="LRR_dom_sf"/>
</dbReference>
<dbReference type="GO" id="GO:0005634">
    <property type="term" value="C:nucleus"/>
    <property type="evidence" value="ECO:0007669"/>
    <property type="project" value="TreeGrafter"/>
</dbReference>
<organism evidence="5 6">
    <name type="scientific">Nezara viridula</name>
    <name type="common">Southern green stink bug</name>
    <name type="synonym">Cimex viridulus</name>
    <dbReference type="NCBI Taxonomy" id="85310"/>
    <lineage>
        <taxon>Eukaryota</taxon>
        <taxon>Metazoa</taxon>
        <taxon>Ecdysozoa</taxon>
        <taxon>Arthropoda</taxon>
        <taxon>Hexapoda</taxon>
        <taxon>Insecta</taxon>
        <taxon>Pterygota</taxon>
        <taxon>Neoptera</taxon>
        <taxon>Paraneoptera</taxon>
        <taxon>Hemiptera</taxon>
        <taxon>Heteroptera</taxon>
        <taxon>Panheteroptera</taxon>
        <taxon>Pentatomomorpha</taxon>
        <taxon>Pentatomoidea</taxon>
        <taxon>Pentatomidae</taxon>
        <taxon>Pentatominae</taxon>
        <taxon>Nezara</taxon>
    </lineage>
</organism>
<dbReference type="SMART" id="SM00368">
    <property type="entry name" value="LRR_RI"/>
    <property type="match status" value="8"/>
</dbReference>
<evidence type="ECO:0000313" key="5">
    <source>
        <dbReference type="EMBL" id="CAH1395425.1"/>
    </source>
</evidence>
<dbReference type="InterPro" id="IPR001611">
    <property type="entry name" value="Leu-rich_rpt"/>
</dbReference>
<dbReference type="Pfam" id="PF13516">
    <property type="entry name" value="LRR_6"/>
    <property type="match status" value="2"/>
</dbReference>
<keyword evidence="2" id="KW-0433">Leucine-rich repeat</keyword>
<dbReference type="AlphaFoldDB" id="A0A9P0EFB4"/>
<dbReference type="GO" id="GO:0005829">
    <property type="term" value="C:cytosol"/>
    <property type="evidence" value="ECO:0007669"/>
    <property type="project" value="TreeGrafter"/>
</dbReference>
<dbReference type="GO" id="GO:0005096">
    <property type="term" value="F:GTPase activator activity"/>
    <property type="evidence" value="ECO:0007669"/>
    <property type="project" value="UniProtKB-KW"/>
</dbReference>
<dbReference type="Gene3D" id="1.25.40.200">
    <property type="entry name" value="Ran-GTPase activating protein 1, C-terminal domain"/>
    <property type="match status" value="1"/>
</dbReference>
<dbReference type="GO" id="GO:0006913">
    <property type="term" value="P:nucleocytoplasmic transport"/>
    <property type="evidence" value="ECO:0007669"/>
    <property type="project" value="TreeGrafter"/>
</dbReference>
<evidence type="ECO:0000256" key="4">
    <source>
        <dbReference type="SAM" id="MobiDB-lite"/>
    </source>
</evidence>
<keyword evidence="1" id="KW-0343">GTPase activation</keyword>
<evidence type="ECO:0008006" key="7">
    <source>
        <dbReference type="Google" id="ProtNLM"/>
    </source>
</evidence>
<dbReference type="Proteomes" id="UP001152798">
    <property type="component" value="Chromosome 3"/>
</dbReference>
<feature type="compositionally biased region" description="Polar residues" evidence="4">
    <location>
        <begin position="403"/>
        <end position="412"/>
    </location>
</feature>
<dbReference type="GO" id="GO:0031267">
    <property type="term" value="F:small GTPase binding"/>
    <property type="evidence" value="ECO:0007669"/>
    <property type="project" value="TreeGrafter"/>
</dbReference>
<reference evidence="5" key="1">
    <citation type="submission" date="2022-01" db="EMBL/GenBank/DDBJ databases">
        <authorList>
            <person name="King R."/>
        </authorList>
    </citation>
    <scope>NUCLEOTIDE SEQUENCE</scope>
</reference>
<dbReference type="InterPro" id="IPR027038">
    <property type="entry name" value="RanGap"/>
</dbReference>
<dbReference type="PANTHER" id="PTHR24113">
    <property type="entry name" value="RAN GTPASE-ACTIVATING PROTEIN 1"/>
    <property type="match status" value="1"/>
</dbReference>
<dbReference type="Gene3D" id="3.80.10.10">
    <property type="entry name" value="Ribonuclease Inhibitor"/>
    <property type="match status" value="1"/>
</dbReference>
<proteinExistence type="predicted"/>
<keyword evidence="3" id="KW-0677">Repeat</keyword>
<evidence type="ECO:0000313" key="6">
    <source>
        <dbReference type="Proteomes" id="UP001152798"/>
    </source>
</evidence>
<feature type="compositionally biased region" description="Acidic residues" evidence="4">
    <location>
        <begin position="383"/>
        <end position="399"/>
    </location>
</feature>
<dbReference type="GO" id="GO:0007165">
    <property type="term" value="P:signal transduction"/>
    <property type="evidence" value="ECO:0007669"/>
    <property type="project" value="InterPro"/>
</dbReference>
<evidence type="ECO:0000256" key="1">
    <source>
        <dbReference type="ARBA" id="ARBA00022468"/>
    </source>
</evidence>
<dbReference type="OrthoDB" id="184583at2759"/>
<accession>A0A9P0EFB4</accession>
<evidence type="ECO:0000256" key="3">
    <source>
        <dbReference type="ARBA" id="ARBA00022737"/>
    </source>
</evidence>
<gene>
    <name evidence="5" type="ORF">NEZAVI_LOCUS5708</name>
</gene>
<evidence type="ECO:0000256" key="2">
    <source>
        <dbReference type="ARBA" id="ARBA00022614"/>
    </source>
</evidence>
<dbReference type="GO" id="GO:0048471">
    <property type="term" value="C:perinuclear region of cytoplasm"/>
    <property type="evidence" value="ECO:0007669"/>
    <property type="project" value="TreeGrafter"/>
</dbReference>
<dbReference type="SUPFAM" id="SSF69099">
    <property type="entry name" value="Ran-GTPase activating protein 1 (RanGAP1), C-terminal domain"/>
    <property type="match status" value="1"/>
</dbReference>
<sequence>MSKTESDLDSITEKLGKTCFSKEEGVSFAGQSMKLDTKTQAQVVVDQINACPNLEYLNLEGNTLGIEAAEAIGKALESKSELKKALWKDMFTGRMKNEIPTALKALGKGLITAKAQLEVLDLSDNASGPIGVEGIIDLIKSPTCYTLKELKLNNMGLGVAGAKLLAGALMDCYKKSKEAGKPLALKVFIAGRNRLENEGTKALALVFEALGSLEEIQIPQNGIYRLGIEALSRALACNPRLKEINLNDNTINPEGSAALSEAITKLQSLVKLDLGDCLLKTKGAEFLAKSLKEGHYALEELVVSFNSIKISGGVALAEAVMSKPRFKRLIVDGNKFGNGGKGKMKQIAEAAGKVESLGCMSDDEGSDESEDEEDYGNTPYSDDSCESDVCSEGDEEEEDKNYVENTSTSDASSGGYPDRIASGLTGQVSAKEFLENPTYDNLVGLGDDPVSTIVSEIRAKPYNTQLDELMEAIVKVSSIVHPECDLLDTKIATSWEMNTSLELYQKLFEWAKERKALSYVNNALPVHLSLIKDEETRKPKSNKKLGGCIHALKYLMTEEGVFPKETIAILNMLIKAHQDKSRKKD</sequence>
<feature type="compositionally biased region" description="Acidic residues" evidence="4">
    <location>
        <begin position="361"/>
        <end position="375"/>
    </location>
</feature>
<keyword evidence="6" id="KW-1185">Reference proteome</keyword>
<feature type="region of interest" description="Disordered" evidence="4">
    <location>
        <begin position="358"/>
        <end position="420"/>
    </location>
</feature>
<dbReference type="EMBL" id="OV725079">
    <property type="protein sequence ID" value="CAH1395425.1"/>
    <property type="molecule type" value="Genomic_DNA"/>
</dbReference>
<protein>
    <recommendedName>
        <fullName evidence="7">Ran GTPase-activating protein 1</fullName>
    </recommendedName>
</protein>